<dbReference type="WBParaSite" id="maker-uti_cns_0006829-snap-gene-0.9-mRNA-1">
    <property type="protein sequence ID" value="maker-uti_cns_0006829-snap-gene-0.9-mRNA-1"/>
    <property type="gene ID" value="maker-uti_cns_0006829-snap-gene-0.9"/>
</dbReference>
<dbReference type="AlphaFoldDB" id="A0A1I8HLP4"/>
<keyword evidence="2" id="KW-1185">Reference proteome</keyword>
<name>A0A1I8HLP4_9PLAT</name>
<feature type="compositionally biased region" description="Basic and acidic residues" evidence="1">
    <location>
        <begin position="374"/>
        <end position="411"/>
    </location>
</feature>
<protein>
    <submittedName>
        <fullName evidence="3">Transcription initiation factor IIF subunit alpha</fullName>
    </submittedName>
</protein>
<evidence type="ECO:0000313" key="2">
    <source>
        <dbReference type="Proteomes" id="UP000095280"/>
    </source>
</evidence>
<accession>A0A1I8HLP4</accession>
<sequence>MPFGCFGKRKKQDRADKPNDKAANDGEVKSDGVAKPTEDSGAEVNEVIAVARAHSLHASAPNSVEHRHTTIGIQKSATLARYDFLRKSDYTNTADRWVALKQQYLAQHAGQNGSAGGTTTDSGSKMKRTAMSLPRQFSPPNSANTVVRFSHWFYERQTMEADARREFHEREEKTRKLLDGVAEPDSRIPEETTTKIDSADNDGVEQPESKAGDAVTSSAPPTDEEPIDIDLTDPDVQAAAAKIQKGWGNRRAAAAAKSQPEPKPIAAEAVKAAEQEEVVDIDLNDPEVQAAAAKIQKGWGTRKLAAKQKASQEPEAVQINKVDAPETAAGSALGDNGPPSISEEPHEQKAEENSNIEPSAVSEHQNSIGQESESSYKRPQDEEAKDVKDAEQANEDKVENNTEHLSTRDGQEDATPDTVEY</sequence>
<feature type="compositionally biased region" description="Basic and acidic residues" evidence="1">
    <location>
        <begin position="343"/>
        <end position="352"/>
    </location>
</feature>
<feature type="compositionally biased region" description="Acidic residues" evidence="1">
    <location>
        <begin position="412"/>
        <end position="421"/>
    </location>
</feature>
<proteinExistence type="predicted"/>
<feature type="compositionally biased region" description="Polar residues" evidence="1">
    <location>
        <begin position="353"/>
        <end position="373"/>
    </location>
</feature>
<evidence type="ECO:0000256" key="1">
    <source>
        <dbReference type="SAM" id="MobiDB-lite"/>
    </source>
</evidence>
<feature type="compositionally biased region" description="Basic and acidic residues" evidence="1">
    <location>
        <begin position="164"/>
        <end position="198"/>
    </location>
</feature>
<evidence type="ECO:0000313" key="3">
    <source>
        <dbReference type="WBParaSite" id="maker-uti_cns_0006829-snap-gene-0.9-mRNA-1"/>
    </source>
</evidence>
<feature type="region of interest" description="Disordered" evidence="1">
    <location>
        <begin position="164"/>
        <end position="229"/>
    </location>
</feature>
<reference evidence="3" key="1">
    <citation type="submission" date="2016-11" db="UniProtKB">
        <authorList>
            <consortium name="WormBaseParasite"/>
        </authorList>
    </citation>
    <scope>IDENTIFICATION</scope>
</reference>
<feature type="compositionally biased region" description="Basic and acidic residues" evidence="1">
    <location>
        <begin position="13"/>
        <end position="38"/>
    </location>
</feature>
<dbReference type="Proteomes" id="UP000095280">
    <property type="component" value="Unplaced"/>
</dbReference>
<organism evidence="2 3">
    <name type="scientific">Macrostomum lignano</name>
    <dbReference type="NCBI Taxonomy" id="282301"/>
    <lineage>
        <taxon>Eukaryota</taxon>
        <taxon>Metazoa</taxon>
        <taxon>Spiralia</taxon>
        <taxon>Lophotrochozoa</taxon>
        <taxon>Platyhelminthes</taxon>
        <taxon>Rhabditophora</taxon>
        <taxon>Macrostomorpha</taxon>
        <taxon>Macrostomida</taxon>
        <taxon>Macrostomidae</taxon>
        <taxon>Macrostomum</taxon>
    </lineage>
</organism>
<feature type="region of interest" description="Disordered" evidence="1">
    <location>
        <begin position="306"/>
        <end position="421"/>
    </location>
</feature>
<feature type="region of interest" description="Disordered" evidence="1">
    <location>
        <begin position="1"/>
        <end position="43"/>
    </location>
</feature>